<protein>
    <submittedName>
        <fullName evidence="2">Uncharacterized protein</fullName>
    </submittedName>
</protein>
<sequence length="179" mass="20338">MRFYITLVFAAFIVLWLLTIALLTGVIPNAWLPDFLTQLELPNSFALLGEAMGTLDGLFNSIAIVLGLIAILLQGRELKASTDAQTLQADALRKQIEQQEKANCLNAYSVRLSYLTAEVEHLEKMITEMLQQTTHYKNNGNKEKVGELWEIIKRSREKQQNFRRQAQEIDAQMQQLLGS</sequence>
<accession>A0A095ZDP4</accession>
<keyword evidence="1" id="KW-0812">Transmembrane</keyword>
<keyword evidence="1" id="KW-1133">Transmembrane helix</keyword>
<name>A0A095ZDP4_9BURK</name>
<reference evidence="2 3" key="1">
    <citation type="submission" date="2014-07" db="EMBL/GenBank/DDBJ databases">
        <authorList>
            <person name="McCorrison J."/>
            <person name="Sanka R."/>
            <person name="Torralba M."/>
            <person name="Gillis M."/>
            <person name="Haft D.H."/>
            <person name="Methe B."/>
            <person name="Sutton G."/>
            <person name="Nelson K.E."/>
        </authorList>
    </citation>
    <scope>NUCLEOTIDE SEQUENCE [LARGE SCALE GENOMIC DNA]</scope>
    <source>
        <strain evidence="2 3">DNF00040</strain>
    </source>
</reference>
<proteinExistence type="predicted"/>
<gene>
    <name evidence="2" type="ORF">HMPREF2130_00780</name>
</gene>
<feature type="transmembrane region" description="Helical" evidence="1">
    <location>
        <begin position="7"/>
        <end position="31"/>
    </location>
</feature>
<organism evidence="2 3">
    <name type="scientific">Oligella urethralis DNF00040</name>
    <dbReference type="NCBI Taxonomy" id="1401065"/>
    <lineage>
        <taxon>Bacteria</taxon>
        <taxon>Pseudomonadati</taxon>
        <taxon>Pseudomonadota</taxon>
        <taxon>Betaproteobacteria</taxon>
        <taxon>Burkholderiales</taxon>
        <taxon>Alcaligenaceae</taxon>
        <taxon>Oligella</taxon>
    </lineage>
</organism>
<feature type="transmembrane region" description="Helical" evidence="1">
    <location>
        <begin position="51"/>
        <end position="73"/>
    </location>
</feature>
<evidence type="ECO:0000313" key="2">
    <source>
        <dbReference type="EMBL" id="KGF32511.1"/>
    </source>
</evidence>
<evidence type="ECO:0000256" key="1">
    <source>
        <dbReference type="SAM" id="Phobius"/>
    </source>
</evidence>
<comment type="caution">
    <text evidence="2">The sequence shown here is derived from an EMBL/GenBank/DDBJ whole genome shotgun (WGS) entry which is preliminary data.</text>
</comment>
<keyword evidence="3" id="KW-1185">Reference proteome</keyword>
<evidence type="ECO:0000313" key="3">
    <source>
        <dbReference type="Proteomes" id="UP000029629"/>
    </source>
</evidence>
<dbReference type="EMBL" id="JRNI01000003">
    <property type="protein sequence ID" value="KGF32511.1"/>
    <property type="molecule type" value="Genomic_DNA"/>
</dbReference>
<keyword evidence="1" id="KW-0472">Membrane</keyword>
<dbReference type="RefSeq" id="WP_036557089.1">
    <property type="nucleotide sequence ID" value="NZ_JRNI01000003.1"/>
</dbReference>
<dbReference type="AlphaFoldDB" id="A0A095ZDP4"/>
<dbReference type="Proteomes" id="UP000029629">
    <property type="component" value="Unassembled WGS sequence"/>
</dbReference>